<evidence type="ECO:0000256" key="3">
    <source>
        <dbReference type="ARBA" id="ARBA00022553"/>
    </source>
</evidence>
<dbReference type="EMBL" id="JBHRSQ010000007">
    <property type="protein sequence ID" value="MFC2991363.1"/>
    <property type="molecule type" value="Genomic_DNA"/>
</dbReference>
<dbReference type="Pfam" id="PF02518">
    <property type="entry name" value="HATPase_c"/>
    <property type="match status" value="1"/>
</dbReference>
<keyword evidence="3 6" id="KW-0597">Phosphoprotein</keyword>
<comment type="catalytic activity">
    <reaction evidence="1">
        <text>ATP + protein L-histidine = ADP + protein N-phospho-L-histidine.</text>
        <dbReference type="EC" id="2.7.13.3"/>
    </reaction>
</comment>
<comment type="caution">
    <text evidence="11">The sequence shown here is derived from an EMBL/GenBank/DDBJ whole genome shotgun (WGS) entry which is preliminary data.</text>
</comment>
<sequence length="1126" mass="124316">MPRVRRIYNQWVANQTLEDFALRFTAHRARRFSCFQVANTALGAVSFLALEAIGGVITILYGFQNAVMAIFVVSALIFLTGLPIAYHAARSGLDIDLLTRGAGFGYIGSTITSLIYASFTFIFFAIEAAILALLLEMWFGLPLWAGYTLSAVAVIPLVTHGITLISRFQSLTQPIWLGLHLLPFLAMGVHGLIDLEGWMGFAGTHPQANDGFDLLLFGAASAVIFALVAQIGEQVDYLRFLPGTTHKGRVGWWLALLTAGPGWIIPGALKMLLGSFLAYFVLSLGGTTEQASEPTEMYLAAFQYVTPNAELAMLLTGLFVILSQMKINVTNAYAGSIAWSNFFSRLTRSHPGRVVWLVFNVAIALLLMQIGIYKALEQILSLYCLVAVAWVGTLVADLLVNKPLGLSPSHIEFKRAHLHDVNPVGVVSMLLSLLLGVTAFIGLFGETAQALAPFLALALPFFTAPLIALTTGSRYYIARTPKADWEANKIIRCLVCEHGFEPEDMAECPAYGGPICSLCCSLDARCNDLCKPGARLSLQIWAVLNFLFPTKVVHRLHSRFGKYLFLMLVMVLVMGSSLSVIYVQATLDDRVHAEVVAATLWQTFFILFLIAGVVAWLIVLAHESRVAAERESRYQNSLLMEEIEAHERTDRELQKAKEVAEAANMAKSRYMVGMSHELRTPLNTVLGYAQLLERDTELSEPRRNSVQVLRRSAEHLSGLIDGVLDISRIEAGRLELHREEVNIRELLDQLVQIFRRQAEEKGLALVFDCAERLPSAVYTDERRLRQVLINLLSNAVKFTDEGQIRFSVDYGGQVATFQVRDTGLGIPASQLDCIFKPFERVAPSQGESRPGMGIGLTITKLLAEIMGGNIEAESRLGVGSEFRVRLMLSAVPKLLRPNAPPRRIIGYQGPRSRVLVADDETPHRDLLAEFLGDLGFAVETAPDGKECLAQAQQRPPDLFLLDITMPGMSGWELAERLRAAGQRGAIVMVSADASGLQRFSRGEGPWSDYLTKPVDLAQLLDKIGRLLRLDWVHDEPVDNPAESQLAAQLTRPMVLPQEALLSALERLARIGHVAGVRAQLTRIQQEAPEAAPFVEHARLLAQQFQFANLLSLIRQLRTERQEEDDA</sequence>
<dbReference type="CDD" id="cd00082">
    <property type="entry name" value="HisKA"/>
    <property type="match status" value="1"/>
</dbReference>
<dbReference type="EC" id="2.7.13.3" evidence="2"/>
<evidence type="ECO:0000256" key="2">
    <source>
        <dbReference type="ARBA" id="ARBA00012438"/>
    </source>
</evidence>
<evidence type="ECO:0000256" key="7">
    <source>
        <dbReference type="SAM" id="Coils"/>
    </source>
</evidence>
<dbReference type="SMART" id="SM00448">
    <property type="entry name" value="REC"/>
    <property type="match status" value="1"/>
</dbReference>
<dbReference type="Gene3D" id="1.10.4160.10">
    <property type="entry name" value="Hydantoin permease"/>
    <property type="match status" value="1"/>
</dbReference>
<evidence type="ECO:0000313" key="11">
    <source>
        <dbReference type="EMBL" id="MFC2991363.1"/>
    </source>
</evidence>
<dbReference type="SMART" id="SM00387">
    <property type="entry name" value="HATPase_c"/>
    <property type="match status" value="1"/>
</dbReference>
<feature type="domain" description="Response regulatory" evidence="10">
    <location>
        <begin position="913"/>
        <end position="1027"/>
    </location>
</feature>
<evidence type="ECO:0000256" key="4">
    <source>
        <dbReference type="ARBA" id="ARBA00022679"/>
    </source>
</evidence>
<feature type="transmembrane region" description="Helical" evidence="8">
    <location>
        <begin position="175"/>
        <end position="193"/>
    </location>
</feature>
<feature type="transmembrane region" description="Helical" evidence="8">
    <location>
        <begin position="252"/>
        <end position="281"/>
    </location>
</feature>
<feature type="transmembrane region" description="Helical" evidence="8">
    <location>
        <begin position="450"/>
        <end position="469"/>
    </location>
</feature>
<dbReference type="GO" id="GO:0005524">
    <property type="term" value="F:ATP binding"/>
    <property type="evidence" value="ECO:0007669"/>
    <property type="project" value="UniProtKB-KW"/>
</dbReference>
<evidence type="ECO:0000259" key="9">
    <source>
        <dbReference type="PROSITE" id="PS50109"/>
    </source>
</evidence>
<dbReference type="InterPro" id="IPR003594">
    <property type="entry name" value="HATPase_dom"/>
</dbReference>
<keyword evidence="8" id="KW-0472">Membrane</keyword>
<feature type="transmembrane region" description="Helical" evidence="8">
    <location>
        <begin position="563"/>
        <end position="583"/>
    </location>
</feature>
<feature type="transmembrane region" description="Helical" evidence="8">
    <location>
        <begin position="213"/>
        <end position="231"/>
    </location>
</feature>
<reference evidence="12" key="1">
    <citation type="journal article" date="2019" name="Int. J. Syst. Evol. Microbiol.">
        <title>The Global Catalogue of Microorganisms (GCM) 10K type strain sequencing project: providing services to taxonomists for standard genome sequencing and annotation.</title>
        <authorList>
            <consortium name="The Broad Institute Genomics Platform"/>
            <consortium name="The Broad Institute Genome Sequencing Center for Infectious Disease"/>
            <person name="Wu L."/>
            <person name="Ma J."/>
        </authorList>
    </citation>
    <scope>NUCLEOTIDE SEQUENCE [LARGE SCALE GENOMIC DNA]</scope>
    <source>
        <strain evidence="12">KCTC 52660</strain>
    </source>
</reference>
<dbReference type="Gene3D" id="1.10.287.130">
    <property type="match status" value="1"/>
</dbReference>
<dbReference type="Gene3D" id="3.40.50.2300">
    <property type="match status" value="1"/>
</dbReference>
<feature type="transmembrane region" description="Helical" evidence="8">
    <location>
        <begin position="595"/>
        <end position="620"/>
    </location>
</feature>
<dbReference type="InterPro" id="IPR005467">
    <property type="entry name" value="His_kinase_dom"/>
</dbReference>
<dbReference type="CDD" id="cd16922">
    <property type="entry name" value="HATPase_EvgS-ArcB-TorS-like"/>
    <property type="match status" value="1"/>
</dbReference>
<accession>A0ABV7B330</accession>
<dbReference type="PANTHER" id="PTHR43047">
    <property type="entry name" value="TWO-COMPONENT HISTIDINE PROTEIN KINASE"/>
    <property type="match status" value="1"/>
</dbReference>
<feature type="transmembrane region" description="Helical" evidence="8">
    <location>
        <begin position="354"/>
        <end position="373"/>
    </location>
</feature>
<dbReference type="CDD" id="cd17546">
    <property type="entry name" value="REC_hyHK_CKI1_RcsC-like"/>
    <property type="match status" value="1"/>
</dbReference>
<evidence type="ECO:0000256" key="5">
    <source>
        <dbReference type="ARBA" id="ARBA00022777"/>
    </source>
</evidence>
<dbReference type="InterPro" id="IPR004358">
    <property type="entry name" value="Sig_transdc_His_kin-like_C"/>
</dbReference>
<keyword evidence="11" id="KW-0547">Nucleotide-binding</keyword>
<organism evidence="11 12">
    <name type="scientific">Halomonas tibetensis</name>
    <dbReference type="NCBI Taxonomy" id="2259590"/>
    <lineage>
        <taxon>Bacteria</taxon>
        <taxon>Pseudomonadati</taxon>
        <taxon>Pseudomonadota</taxon>
        <taxon>Gammaproteobacteria</taxon>
        <taxon>Oceanospirillales</taxon>
        <taxon>Halomonadaceae</taxon>
        <taxon>Halomonas</taxon>
    </lineage>
</organism>
<evidence type="ECO:0000256" key="6">
    <source>
        <dbReference type="PROSITE-ProRule" id="PRU00169"/>
    </source>
</evidence>
<feature type="transmembrane region" description="Helical" evidence="8">
    <location>
        <begin position="421"/>
        <end position="444"/>
    </location>
</feature>
<dbReference type="PRINTS" id="PR00344">
    <property type="entry name" value="BCTRLSENSOR"/>
</dbReference>
<dbReference type="InterPro" id="IPR011006">
    <property type="entry name" value="CheY-like_superfamily"/>
</dbReference>
<keyword evidence="12" id="KW-1185">Reference proteome</keyword>
<feature type="transmembrane region" description="Helical" evidence="8">
    <location>
        <begin position="379"/>
        <end position="400"/>
    </location>
</feature>
<dbReference type="SMART" id="SM00388">
    <property type="entry name" value="HisKA"/>
    <property type="match status" value="1"/>
</dbReference>
<gene>
    <name evidence="11" type="ORF">ACFODV_04900</name>
</gene>
<dbReference type="SUPFAM" id="SSF47384">
    <property type="entry name" value="Homodimeric domain of signal transducing histidine kinase"/>
    <property type="match status" value="1"/>
</dbReference>
<feature type="transmembrane region" description="Helical" evidence="8">
    <location>
        <begin position="67"/>
        <end position="89"/>
    </location>
</feature>
<keyword evidence="8" id="KW-1133">Transmembrane helix</keyword>
<dbReference type="SUPFAM" id="SSF52172">
    <property type="entry name" value="CheY-like"/>
    <property type="match status" value="1"/>
</dbReference>
<dbReference type="RefSeq" id="WP_379755480.1">
    <property type="nucleotide sequence ID" value="NZ_JBHRSQ010000007.1"/>
</dbReference>
<feature type="transmembrane region" description="Helical" evidence="8">
    <location>
        <begin position="141"/>
        <end position="163"/>
    </location>
</feature>
<keyword evidence="5" id="KW-0418">Kinase</keyword>
<keyword evidence="7" id="KW-0175">Coiled coil</keyword>
<evidence type="ECO:0000256" key="8">
    <source>
        <dbReference type="SAM" id="Phobius"/>
    </source>
</evidence>
<dbReference type="InterPro" id="IPR003661">
    <property type="entry name" value="HisK_dim/P_dom"/>
</dbReference>
<dbReference type="Pfam" id="PF00512">
    <property type="entry name" value="HisKA"/>
    <property type="match status" value="1"/>
</dbReference>
<protein>
    <recommendedName>
        <fullName evidence="2">histidine kinase</fullName>
        <ecNumber evidence="2">2.7.13.3</ecNumber>
    </recommendedName>
</protein>
<evidence type="ECO:0000256" key="1">
    <source>
        <dbReference type="ARBA" id="ARBA00000085"/>
    </source>
</evidence>
<dbReference type="Proteomes" id="UP001595386">
    <property type="component" value="Unassembled WGS sequence"/>
</dbReference>
<feature type="transmembrane region" description="Helical" evidence="8">
    <location>
        <begin position="301"/>
        <end position="322"/>
    </location>
</feature>
<name>A0ABV7B330_9GAMM</name>
<dbReference type="InterPro" id="IPR036097">
    <property type="entry name" value="HisK_dim/P_sf"/>
</dbReference>
<dbReference type="PROSITE" id="PS50109">
    <property type="entry name" value="HIS_KIN"/>
    <property type="match status" value="1"/>
</dbReference>
<dbReference type="PROSITE" id="PS50110">
    <property type="entry name" value="RESPONSE_REGULATORY"/>
    <property type="match status" value="1"/>
</dbReference>
<feature type="coiled-coil region" evidence="7">
    <location>
        <begin position="639"/>
        <end position="666"/>
    </location>
</feature>
<dbReference type="InterPro" id="IPR001789">
    <property type="entry name" value="Sig_transdc_resp-reg_receiver"/>
</dbReference>
<feature type="transmembrane region" description="Helical" evidence="8">
    <location>
        <begin position="37"/>
        <end position="61"/>
    </location>
</feature>
<dbReference type="SUPFAM" id="SSF55874">
    <property type="entry name" value="ATPase domain of HSP90 chaperone/DNA topoisomerase II/histidine kinase"/>
    <property type="match status" value="1"/>
</dbReference>
<keyword evidence="4" id="KW-0808">Transferase</keyword>
<dbReference type="InterPro" id="IPR036890">
    <property type="entry name" value="HATPase_C_sf"/>
</dbReference>
<dbReference type="Gene3D" id="3.30.565.10">
    <property type="entry name" value="Histidine kinase-like ATPase, C-terminal domain"/>
    <property type="match status" value="1"/>
</dbReference>
<proteinExistence type="predicted"/>
<keyword evidence="11" id="KW-0067">ATP-binding</keyword>
<feature type="modified residue" description="4-aspartylphosphate" evidence="6">
    <location>
        <position position="962"/>
    </location>
</feature>
<dbReference type="Pfam" id="PF00072">
    <property type="entry name" value="Response_reg"/>
    <property type="match status" value="1"/>
</dbReference>
<feature type="transmembrane region" description="Helical" evidence="8">
    <location>
        <begin position="110"/>
        <end position="135"/>
    </location>
</feature>
<keyword evidence="8" id="KW-0812">Transmembrane</keyword>
<evidence type="ECO:0000259" key="10">
    <source>
        <dbReference type="PROSITE" id="PS50110"/>
    </source>
</evidence>
<feature type="domain" description="Histidine kinase" evidence="9">
    <location>
        <begin position="673"/>
        <end position="890"/>
    </location>
</feature>
<evidence type="ECO:0000313" key="12">
    <source>
        <dbReference type="Proteomes" id="UP001595386"/>
    </source>
</evidence>